<dbReference type="AlphaFoldDB" id="A0A268HA66"/>
<proteinExistence type="predicted"/>
<name>A0A268HA66_9BACI</name>
<evidence type="ECO:0000313" key="3">
    <source>
        <dbReference type="Proteomes" id="UP000216475"/>
    </source>
</evidence>
<dbReference type="PANTHER" id="PTHR43329">
    <property type="entry name" value="EPOXIDE HYDROLASE"/>
    <property type="match status" value="1"/>
</dbReference>
<reference evidence="2 3" key="1">
    <citation type="submission" date="2017-07" db="EMBL/GenBank/DDBJ databases">
        <title>Isolation and whole genome analysis of endospore-forming bacteria from heroin.</title>
        <authorList>
            <person name="Kalinowski J."/>
            <person name="Ahrens B."/>
            <person name="Al-Dilaimi A."/>
            <person name="Winkler A."/>
            <person name="Wibberg D."/>
            <person name="Schleenbecker U."/>
            <person name="Ruckert C."/>
            <person name="Wolfel R."/>
            <person name="Grass G."/>
        </authorList>
    </citation>
    <scope>NUCLEOTIDE SEQUENCE [LARGE SCALE GENOMIC DNA]</scope>
    <source>
        <strain evidence="2 3">7509</strain>
    </source>
</reference>
<gene>
    <name evidence="2" type="ORF">CHI12_14810</name>
</gene>
<accession>A0A268HA66</accession>
<dbReference type="SUPFAM" id="SSF53474">
    <property type="entry name" value="alpha/beta-Hydrolases"/>
    <property type="match status" value="1"/>
</dbReference>
<evidence type="ECO:0000313" key="2">
    <source>
        <dbReference type="EMBL" id="PAE06734.1"/>
    </source>
</evidence>
<dbReference type="Pfam" id="PF00561">
    <property type="entry name" value="Abhydrolase_1"/>
    <property type="match status" value="1"/>
</dbReference>
<dbReference type="InterPro" id="IPR029058">
    <property type="entry name" value="AB_hydrolase_fold"/>
</dbReference>
<sequence length="289" mass="32393">MAVSIWRCIDMSLNKIHAEIIGQGKPVLFLPSADFTGNQGQQLADQLEEGYAVHLLDLPGLGQSDGIENSISVKKLAEWVKSYADAQRLERLSIIGHSLGGLAAISFALHNPEKIDKLILLDAGHKALGTFPVSEFGVLGLVLPFISLVHRFFPAPTNGRLAKLFRSPNDTRELLHRFCETHQTDPNQYIKQMFDNMPTISDAAINLYMLYYRTNLPKLTHELKVSTLLIWADFAGIDEKEAIRSQKAAEAMHNEHVLLKKVSGTHFVQFREDTHQYIAAYLKRNASYA</sequence>
<dbReference type="PRINTS" id="PR00111">
    <property type="entry name" value="ABHYDROLASE"/>
</dbReference>
<dbReference type="EMBL" id="NPBH01000068">
    <property type="protein sequence ID" value="PAE06734.1"/>
    <property type="molecule type" value="Genomic_DNA"/>
</dbReference>
<evidence type="ECO:0000259" key="1">
    <source>
        <dbReference type="Pfam" id="PF00561"/>
    </source>
</evidence>
<dbReference type="Gene3D" id="3.40.50.1820">
    <property type="entry name" value="alpha/beta hydrolase"/>
    <property type="match status" value="1"/>
</dbReference>
<comment type="caution">
    <text evidence="2">The sequence shown here is derived from an EMBL/GenBank/DDBJ whole genome shotgun (WGS) entry which is preliminary data.</text>
</comment>
<organism evidence="2 3">
    <name type="scientific">Terribacillus saccharophilus</name>
    <dbReference type="NCBI Taxonomy" id="361277"/>
    <lineage>
        <taxon>Bacteria</taxon>
        <taxon>Bacillati</taxon>
        <taxon>Bacillota</taxon>
        <taxon>Bacilli</taxon>
        <taxon>Bacillales</taxon>
        <taxon>Bacillaceae</taxon>
        <taxon>Terribacillus</taxon>
    </lineage>
</organism>
<dbReference type="Proteomes" id="UP000216475">
    <property type="component" value="Unassembled WGS sequence"/>
</dbReference>
<feature type="domain" description="AB hydrolase-1" evidence="1">
    <location>
        <begin position="43"/>
        <end position="241"/>
    </location>
</feature>
<protein>
    <recommendedName>
        <fullName evidence="1">AB hydrolase-1 domain-containing protein</fullName>
    </recommendedName>
</protein>
<dbReference type="InterPro" id="IPR000073">
    <property type="entry name" value="AB_hydrolase_1"/>
</dbReference>